<evidence type="ECO:0000256" key="1">
    <source>
        <dbReference type="SAM" id="MobiDB-lite"/>
    </source>
</evidence>
<sequence length="174" mass="19357">MVLDYWLSKMVNTRRGKYQTRSTPVGFEDVSTKTNMHGVRMRGTNSKLPHLDVPTVYRLKEVTYHLSILLRSLLHDDLVNSNAFEHVGHQKSNLSDMDSDERDDVPLVHILKRGVFSKKSQPDVSIPDPSAATHSLGVSSVSLHFTSSSSQDDILASNVPQHSSGNVSQGSNFR</sequence>
<accession>A0A9I9D4X7</accession>
<organism evidence="2">
    <name type="scientific">Cucumis melo</name>
    <name type="common">Muskmelon</name>
    <dbReference type="NCBI Taxonomy" id="3656"/>
    <lineage>
        <taxon>Eukaryota</taxon>
        <taxon>Viridiplantae</taxon>
        <taxon>Streptophyta</taxon>
        <taxon>Embryophyta</taxon>
        <taxon>Tracheophyta</taxon>
        <taxon>Spermatophyta</taxon>
        <taxon>Magnoliopsida</taxon>
        <taxon>eudicotyledons</taxon>
        <taxon>Gunneridae</taxon>
        <taxon>Pentapetalae</taxon>
        <taxon>rosids</taxon>
        <taxon>fabids</taxon>
        <taxon>Cucurbitales</taxon>
        <taxon>Cucurbitaceae</taxon>
        <taxon>Benincaseae</taxon>
        <taxon>Cucumis</taxon>
    </lineage>
</organism>
<feature type="compositionally biased region" description="Polar residues" evidence="1">
    <location>
        <begin position="158"/>
        <end position="174"/>
    </location>
</feature>
<evidence type="ECO:0000313" key="2">
    <source>
        <dbReference type="EnsemblPlants" id="MELO3C013080.2.1"/>
    </source>
</evidence>
<protein>
    <submittedName>
        <fullName evidence="2">Uncharacterized protein</fullName>
    </submittedName>
</protein>
<name>A0A9I9D4X7_CUCME</name>
<feature type="region of interest" description="Disordered" evidence="1">
    <location>
        <begin position="155"/>
        <end position="174"/>
    </location>
</feature>
<reference evidence="2" key="1">
    <citation type="submission" date="2023-03" db="UniProtKB">
        <authorList>
            <consortium name="EnsemblPlants"/>
        </authorList>
    </citation>
    <scope>IDENTIFICATION</scope>
</reference>
<dbReference type="EnsemblPlants" id="MELO3C013080.2.1">
    <property type="protein sequence ID" value="MELO3C013080.2.1"/>
    <property type="gene ID" value="MELO3C013080.2"/>
</dbReference>
<proteinExistence type="predicted"/>
<dbReference type="Gramene" id="MELO3C013080.2.1">
    <property type="protein sequence ID" value="MELO3C013080.2.1"/>
    <property type="gene ID" value="MELO3C013080.2"/>
</dbReference>
<dbReference type="AlphaFoldDB" id="A0A9I9D4X7"/>